<reference evidence="1 2" key="1">
    <citation type="submission" date="2019-03" db="EMBL/GenBank/DDBJ databases">
        <title>Single cell metagenomics reveals metabolic interactions within the superorganism composed of flagellate Streblomastix strix and complex community of Bacteroidetes bacteria on its surface.</title>
        <authorList>
            <person name="Treitli S.C."/>
            <person name="Kolisko M."/>
            <person name="Husnik F."/>
            <person name="Keeling P."/>
            <person name="Hampl V."/>
        </authorList>
    </citation>
    <scope>NUCLEOTIDE SEQUENCE [LARGE SCALE GENOMIC DNA]</scope>
    <source>
        <strain evidence="1">ST1C</strain>
    </source>
</reference>
<proteinExistence type="predicted"/>
<dbReference type="InterPro" id="IPR011009">
    <property type="entry name" value="Kinase-like_dom_sf"/>
</dbReference>
<protein>
    <recommendedName>
        <fullName evidence="3">Protein kinase domain-containing protein</fullName>
    </recommendedName>
</protein>
<sequence length="47" mass="5335">MDLSKLTYADIKVVKKLGHGAQGRVYQIVIKSTEEEFAMKKIDCFSD</sequence>
<organism evidence="1 2">
    <name type="scientific">Streblomastix strix</name>
    <dbReference type="NCBI Taxonomy" id="222440"/>
    <lineage>
        <taxon>Eukaryota</taxon>
        <taxon>Metamonada</taxon>
        <taxon>Preaxostyla</taxon>
        <taxon>Oxymonadida</taxon>
        <taxon>Streblomastigidae</taxon>
        <taxon>Streblomastix</taxon>
    </lineage>
</organism>
<dbReference type="SUPFAM" id="SSF56112">
    <property type="entry name" value="Protein kinase-like (PK-like)"/>
    <property type="match status" value="1"/>
</dbReference>
<dbReference type="Gene3D" id="3.30.200.20">
    <property type="entry name" value="Phosphorylase Kinase, domain 1"/>
    <property type="match status" value="1"/>
</dbReference>
<dbReference type="EMBL" id="SNRW01026936">
    <property type="protein sequence ID" value="KAA6360447.1"/>
    <property type="molecule type" value="Genomic_DNA"/>
</dbReference>
<evidence type="ECO:0000313" key="2">
    <source>
        <dbReference type="Proteomes" id="UP000324800"/>
    </source>
</evidence>
<dbReference type="AlphaFoldDB" id="A0A5J4TQD8"/>
<feature type="non-terminal residue" evidence="1">
    <location>
        <position position="47"/>
    </location>
</feature>
<comment type="caution">
    <text evidence="1">The sequence shown here is derived from an EMBL/GenBank/DDBJ whole genome shotgun (WGS) entry which is preliminary data.</text>
</comment>
<gene>
    <name evidence="1" type="ORF">EZS28_044027</name>
</gene>
<name>A0A5J4TQD8_9EUKA</name>
<evidence type="ECO:0008006" key="3">
    <source>
        <dbReference type="Google" id="ProtNLM"/>
    </source>
</evidence>
<evidence type="ECO:0000313" key="1">
    <source>
        <dbReference type="EMBL" id="KAA6360447.1"/>
    </source>
</evidence>
<accession>A0A5J4TQD8</accession>
<dbReference type="Proteomes" id="UP000324800">
    <property type="component" value="Unassembled WGS sequence"/>
</dbReference>